<gene>
    <name evidence="1" type="ORF">SAMN05444285_11966</name>
</gene>
<sequence length="75" mass="8070">MIKTLSGNGRRNIFTGLFLVILNVVSKFTMGQAAAASSFLNAVTAVDEIEISGNRQTVAVFPNRGNTYTAKIIIH</sequence>
<dbReference type="AlphaFoldDB" id="A0A1I0G955"/>
<dbReference type="RefSeq" id="WP_038559341.1">
    <property type="nucleotide sequence ID" value="NZ_FOHT01000019.1"/>
</dbReference>
<proteinExistence type="predicted"/>
<evidence type="ECO:0000313" key="2">
    <source>
        <dbReference type="Proteomes" id="UP000181981"/>
    </source>
</evidence>
<protein>
    <submittedName>
        <fullName evidence="1">Uncharacterized protein</fullName>
    </submittedName>
</protein>
<evidence type="ECO:0000313" key="1">
    <source>
        <dbReference type="EMBL" id="SET67545.1"/>
    </source>
</evidence>
<dbReference type="EMBL" id="FOHT01000019">
    <property type="protein sequence ID" value="SET67545.1"/>
    <property type="molecule type" value="Genomic_DNA"/>
</dbReference>
<name>A0A1I0G955_9BACT</name>
<dbReference type="OrthoDB" id="1037816at2"/>
<reference evidence="1 2" key="1">
    <citation type="submission" date="2016-10" db="EMBL/GenBank/DDBJ databases">
        <authorList>
            <person name="de Groot N.N."/>
        </authorList>
    </citation>
    <scope>NUCLEOTIDE SEQUENCE [LARGE SCALE GENOMIC DNA]</scope>
    <source>
        <strain evidence="1 2">DSM 25947</strain>
    </source>
</reference>
<organism evidence="1 2">
    <name type="scientific">Draconibacterium orientale</name>
    <dbReference type="NCBI Taxonomy" id="1168034"/>
    <lineage>
        <taxon>Bacteria</taxon>
        <taxon>Pseudomonadati</taxon>
        <taxon>Bacteroidota</taxon>
        <taxon>Bacteroidia</taxon>
        <taxon>Marinilabiliales</taxon>
        <taxon>Prolixibacteraceae</taxon>
        <taxon>Draconibacterium</taxon>
    </lineage>
</organism>
<dbReference type="Proteomes" id="UP000181981">
    <property type="component" value="Unassembled WGS sequence"/>
</dbReference>
<accession>A0A1I0G955</accession>